<dbReference type="Proteomes" id="UP001149090">
    <property type="component" value="Unassembled WGS sequence"/>
</dbReference>
<feature type="chain" id="PRO_5040126964" evidence="5">
    <location>
        <begin position="20"/>
        <end position="428"/>
    </location>
</feature>
<feature type="signal peptide" evidence="5">
    <location>
        <begin position="1"/>
        <end position="19"/>
    </location>
</feature>
<dbReference type="InterPro" id="IPR013519">
    <property type="entry name" value="Int_alpha_beta-p"/>
</dbReference>
<keyword evidence="4" id="KW-0812">Transmembrane</keyword>
<comment type="caution">
    <text evidence="6">The sequence shown here is derived from an EMBL/GenBank/DDBJ whole genome shotgun (WGS) entry which is preliminary data.</text>
</comment>
<evidence type="ECO:0000256" key="4">
    <source>
        <dbReference type="SAM" id="Phobius"/>
    </source>
</evidence>
<accession>A0A9Q0RBV1</accession>
<dbReference type="EMBL" id="JAPDFW010000071">
    <property type="protein sequence ID" value="KAJ5073903.1"/>
    <property type="molecule type" value="Genomic_DNA"/>
</dbReference>
<dbReference type="Pfam" id="PF14312">
    <property type="entry name" value="FG-GAP_2"/>
    <property type="match status" value="5"/>
</dbReference>
<keyword evidence="2" id="KW-0677">Repeat</keyword>
<keyword evidence="3" id="KW-0325">Glycoprotein</keyword>
<sequence length="428" mass="45836">MRITQKLLAITLILVVIKCNWEGYPRTFASDATSESQYGVSVSVSEGNLFVGAPTHSFGASKTGTGYVYEFDYENGWEYNTLISGTGGDYSEFGKSVSVYSINAFIGEPYRTGGATESGMVTAYYKSGTAWYLRQTINPPSAIVGGNFGSSVGMSTSYGVVGAPGNNTNGNRSGSAQVYKLYGASWIWTSSLIGDDTTVGDEFGSAVAIFDPYIAVGAPYHNTVGTASGYVYIFTRSVEVWSQTAKLSPSNLAAFDKFGSSLSMYNNLLLIGAPNHNSSASAAGSAYLFTRSVTWSQTSEIVPNSLSAGSRFGSSVSISGNFLVIGAPGFSDYASSSGAAFLFEYRSSNWQLAQTLLPHTYTSFLYFGSSVSLDGGQVVVGCFGDPSNGTQAGSIYTWNYVFQFPQLGYSNHLYFSFVLFFLLFFTFF</sequence>
<evidence type="ECO:0000313" key="7">
    <source>
        <dbReference type="Proteomes" id="UP001149090"/>
    </source>
</evidence>
<evidence type="ECO:0000256" key="5">
    <source>
        <dbReference type="SAM" id="SignalP"/>
    </source>
</evidence>
<dbReference type="SMART" id="SM00191">
    <property type="entry name" value="Int_alpha"/>
    <property type="match status" value="5"/>
</dbReference>
<evidence type="ECO:0000313" key="6">
    <source>
        <dbReference type="EMBL" id="KAJ5073903.1"/>
    </source>
</evidence>
<dbReference type="AlphaFoldDB" id="A0A9Q0RBV1"/>
<dbReference type="InterPro" id="IPR028994">
    <property type="entry name" value="Integrin_alpha_N"/>
</dbReference>
<dbReference type="Gene3D" id="2.130.10.130">
    <property type="entry name" value="Integrin alpha, N-terminal"/>
    <property type="match status" value="3"/>
</dbReference>
<keyword evidence="1 5" id="KW-0732">Signal</keyword>
<gene>
    <name evidence="6" type="ORF">M0811_08176</name>
</gene>
<dbReference type="OMA" id="DYENGWE"/>
<evidence type="ECO:0000256" key="2">
    <source>
        <dbReference type="ARBA" id="ARBA00022737"/>
    </source>
</evidence>
<dbReference type="PANTHER" id="PTHR36220:SF1">
    <property type="entry name" value="GAMMA TUBULIN COMPLEX COMPONENT C-TERMINAL DOMAIN-CONTAINING PROTEIN"/>
    <property type="match status" value="1"/>
</dbReference>
<feature type="transmembrane region" description="Helical" evidence="4">
    <location>
        <begin position="409"/>
        <end position="427"/>
    </location>
</feature>
<proteinExistence type="predicted"/>
<name>A0A9Q0RBV1_ANAIG</name>
<evidence type="ECO:0000256" key="1">
    <source>
        <dbReference type="ARBA" id="ARBA00022729"/>
    </source>
</evidence>
<keyword evidence="4" id="KW-0472">Membrane</keyword>
<dbReference type="OrthoDB" id="442789at2759"/>
<dbReference type="PANTHER" id="PTHR36220">
    <property type="entry name" value="UNNAMED PRODUCT"/>
    <property type="match status" value="1"/>
</dbReference>
<keyword evidence="4" id="KW-1133">Transmembrane helix</keyword>
<keyword evidence="7" id="KW-1185">Reference proteome</keyword>
<evidence type="ECO:0000256" key="3">
    <source>
        <dbReference type="ARBA" id="ARBA00023180"/>
    </source>
</evidence>
<organism evidence="6 7">
    <name type="scientific">Anaeramoeba ignava</name>
    <name type="common">Anaerobic marine amoeba</name>
    <dbReference type="NCBI Taxonomy" id="1746090"/>
    <lineage>
        <taxon>Eukaryota</taxon>
        <taxon>Metamonada</taxon>
        <taxon>Anaeramoebidae</taxon>
        <taxon>Anaeramoeba</taxon>
    </lineage>
</organism>
<dbReference type="InterPro" id="IPR013517">
    <property type="entry name" value="FG-GAP"/>
</dbReference>
<protein>
    <submittedName>
        <fullName evidence="6">Uncharacterized protein</fullName>
    </submittedName>
</protein>
<reference evidence="6" key="1">
    <citation type="submission" date="2022-10" db="EMBL/GenBank/DDBJ databases">
        <title>Novel sulphate-reducing endosymbionts in the free-living metamonad Anaeramoeba.</title>
        <authorList>
            <person name="Jerlstrom-Hultqvist J."/>
            <person name="Cepicka I."/>
            <person name="Gallot-Lavallee L."/>
            <person name="Salas-Leiva D."/>
            <person name="Curtis B.A."/>
            <person name="Zahonova K."/>
            <person name="Pipaliya S."/>
            <person name="Dacks J."/>
            <person name="Roger A.J."/>
        </authorList>
    </citation>
    <scope>NUCLEOTIDE SEQUENCE</scope>
    <source>
        <strain evidence="6">BMAN</strain>
    </source>
</reference>